<accession>A0A1G9QCP2</accession>
<dbReference type="Proteomes" id="UP000199309">
    <property type="component" value="Unassembled WGS sequence"/>
</dbReference>
<dbReference type="STRING" id="349095.SAMN05660299_00172"/>
<evidence type="ECO:0000313" key="1">
    <source>
        <dbReference type="EMBL" id="SDM08145.1"/>
    </source>
</evidence>
<proteinExistence type="predicted"/>
<dbReference type="OrthoDB" id="573082at2"/>
<reference evidence="1 2" key="1">
    <citation type="submission" date="2016-10" db="EMBL/GenBank/DDBJ databases">
        <authorList>
            <person name="de Groot N.N."/>
        </authorList>
    </citation>
    <scope>NUCLEOTIDE SEQUENCE [LARGE SCALE GENOMIC DNA]</scope>
    <source>
        <strain evidence="1 2">DSM 16981</strain>
    </source>
</reference>
<dbReference type="InterPro" id="IPR009241">
    <property type="entry name" value="HigB-like"/>
</dbReference>
<evidence type="ECO:0000313" key="2">
    <source>
        <dbReference type="Proteomes" id="UP000199309"/>
    </source>
</evidence>
<organism evidence="1 2">
    <name type="scientific">Megasphaera paucivorans</name>
    <dbReference type="NCBI Taxonomy" id="349095"/>
    <lineage>
        <taxon>Bacteria</taxon>
        <taxon>Bacillati</taxon>
        <taxon>Bacillota</taxon>
        <taxon>Negativicutes</taxon>
        <taxon>Veillonellales</taxon>
        <taxon>Veillonellaceae</taxon>
        <taxon>Megasphaera</taxon>
    </lineage>
</organism>
<dbReference type="EMBL" id="FNHQ01000001">
    <property type="protein sequence ID" value="SDM08145.1"/>
    <property type="molecule type" value="Genomic_DNA"/>
</dbReference>
<keyword evidence="2" id="KW-1185">Reference proteome</keyword>
<dbReference type="AlphaFoldDB" id="A0A1G9QCP2"/>
<sequence>MQTFEVIFYDKKNGTEPAKDFILTLNNKMRAKVLRTIKLLADNGPELREPLSKSLGYGIFELRIKFASDTSRILYFFYVDQLIILTNGFIKKTQKTPSSEINKAKRYRTDYLDRKESE</sequence>
<dbReference type="Pfam" id="PF05973">
    <property type="entry name" value="Gp49"/>
    <property type="match status" value="1"/>
</dbReference>
<name>A0A1G9QCP2_9FIRM</name>
<dbReference type="RefSeq" id="WP_091647341.1">
    <property type="nucleotide sequence ID" value="NZ_FNHQ01000001.1"/>
</dbReference>
<protein>
    <submittedName>
        <fullName evidence="1">Phage-related protein</fullName>
    </submittedName>
</protein>
<gene>
    <name evidence="1" type="ORF">SAMN05660299_00172</name>
</gene>